<dbReference type="InterPro" id="IPR036378">
    <property type="entry name" value="FAS1_dom_sf"/>
</dbReference>
<gene>
    <name evidence="2" type="ORF">JCM10512_3155</name>
</gene>
<dbReference type="Gene3D" id="2.30.180.10">
    <property type="entry name" value="FAS1 domain"/>
    <property type="match status" value="1"/>
</dbReference>
<dbReference type="EMBL" id="BAIV01000020">
    <property type="protein sequence ID" value="GAE84787.1"/>
    <property type="molecule type" value="Genomic_DNA"/>
</dbReference>
<organism evidence="2 3">
    <name type="scientific">Bacteroides reticulotermitis JCM 10512</name>
    <dbReference type="NCBI Taxonomy" id="1445607"/>
    <lineage>
        <taxon>Bacteria</taxon>
        <taxon>Pseudomonadati</taxon>
        <taxon>Bacteroidota</taxon>
        <taxon>Bacteroidia</taxon>
        <taxon>Bacteroidales</taxon>
        <taxon>Bacteroidaceae</taxon>
        <taxon>Bacteroides</taxon>
    </lineage>
</organism>
<sequence length="187" mass="20441">MTDNPDGKLFKDYLDKLTLYNATDQTITGISKAGFYTVLVPTKAAIEQAVASGLLPALNDVLLTDENQSKAYIFVMTHFLSGVVIPDDGTPRIDPGNYETLSMPTSLKITVPEWDLVSTRLYVNVAKQTDGTLKFTPRNYEVGTTVAVEGVNNGTVVRDVKKSNVMGPRAVIHAIDHALLFKINPKQ</sequence>
<comment type="caution">
    <text evidence="2">The sequence shown here is derived from an EMBL/GenBank/DDBJ whole genome shotgun (WGS) entry which is preliminary data.</text>
</comment>
<dbReference type="PROSITE" id="PS50213">
    <property type="entry name" value="FAS1"/>
    <property type="match status" value="1"/>
</dbReference>
<protein>
    <recommendedName>
        <fullName evidence="1">FAS1 domain-containing protein</fullName>
    </recommendedName>
</protein>
<dbReference type="SUPFAM" id="SSF82153">
    <property type="entry name" value="FAS1 domain"/>
    <property type="match status" value="1"/>
</dbReference>
<accession>W4UVD2</accession>
<proteinExistence type="predicted"/>
<dbReference type="STRING" id="1445607.JCM10512_3155"/>
<name>W4UVD2_9BACE</name>
<evidence type="ECO:0000313" key="3">
    <source>
        <dbReference type="Proteomes" id="UP000019131"/>
    </source>
</evidence>
<feature type="domain" description="FAS1" evidence="1">
    <location>
        <begin position="1"/>
        <end position="179"/>
    </location>
</feature>
<dbReference type="AlphaFoldDB" id="W4UVD2"/>
<reference evidence="2 3" key="1">
    <citation type="journal article" date="2014" name="Genome Announc.">
        <title>Draft Genome Sequence of Bacteroides reticulotermitis Strain JCM 10512T, Isolated from the Gut of a Termite.</title>
        <authorList>
            <person name="Yuki M."/>
            <person name="Oshima K."/>
            <person name="Suda W."/>
            <person name="Sakamoto M."/>
            <person name="Iida T."/>
            <person name="Hattori M."/>
            <person name="Ohkuma M."/>
        </authorList>
    </citation>
    <scope>NUCLEOTIDE SEQUENCE [LARGE SCALE GENOMIC DNA]</scope>
    <source>
        <strain evidence="2 3">JCM 10512</strain>
    </source>
</reference>
<dbReference type="Proteomes" id="UP000019131">
    <property type="component" value="Unassembled WGS sequence"/>
</dbReference>
<evidence type="ECO:0000259" key="1">
    <source>
        <dbReference type="PROSITE" id="PS50213"/>
    </source>
</evidence>
<dbReference type="InterPro" id="IPR000782">
    <property type="entry name" value="FAS1_domain"/>
</dbReference>
<keyword evidence="3" id="KW-1185">Reference proteome</keyword>
<evidence type="ECO:0000313" key="2">
    <source>
        <dbReference type="EMBL" id="GAE84787.1"/>
    </source>
</evidence>